<evidence type="ECO:0000256" key="1">
    <source>
        <dbReference type="SAM" id="MobiDB-lite"/>
    </source>
</evidence>
<feature type="compositionally biased region" description="Low complexity" evidence="1">
    <location>
        <begin position="68"/>
        <end position="81"/>
    </location>
</feature>
<dbReference type="Proteomes" id="UP000184300">
    <property type="component" value="Unassembled WGS sequence"/>
</dbReference>
<gene>
    <name evidence="2" type="ORF">ASPGLDRAFT_85950</name>
</gene>
<feature type="region of interest" description="Disordered" evidence="1">
    <location>
        <begin position="32"/>
        <end position="105"/>
    </location>
</feature>
<keyword evidence="3" id="KW-1185">Reference proteome</keyword>
<feature type="non-terminal residue" evidence="2">
    <location>
        <position position="325"/>
    </location>
</feature>
<protein>
    <submittedName>
        <fullName evidence="2">Uncharacterized protein</fullName>
    </submittedName>
</protein>
<proteinExistence type="predicted"/>
<feature type="compositionally biased region" description="Basic and acidic residues" evidence="1">
    <location>
        <begin position="223"/>
        <end position="232"/>
    </location>
</feature>
<feature type="compositionally biased region" description="Basic residues" evidence="1">
    <location>
        <begin position="34"/>
        <end position="47"/>
    </location>
</feature>
<accession>A0A1L9V5Z3</accession>
<evidence type="ECO:0000313" key="2">
    <source>
        <dbReference type="EMBL" id="OJJ79357.1"/>
    </source>
</evidence>
<dbReference type="GeneID" id="34466614"/>
<feature type="region of interest" description="Disordered" evidence="1">
    <location>
        <begin position="142"/>
        <end position="325"/>
    </location>
</feature>
<feature type="compositionally biased region" description="Polar residues" evidence="1">
    <location>
        <begin position="188"/>
        <end position="201"/>
    </location>
</feature>
<dbReference type="VEuPathDB" id="FungiDB:ASPGLDRAFT_85950"/>
<dbReference type="RefSeq" id="XP_022396055.1">
    <property type="nucleotide sequence ID" value="XM_022550354.1"/>
</dbReference>
<evidence type="ECO:0000313" key="3">
    <source>
        <dbReference type="Proteomes" id="UP000184300"/>
    </source>
</evidence>
<feature type="compositionally biased region" description="Low complexity" evidence="1">
    <location>
        <begin position="310"/>
        <end position="325"/>
    </location>
</feature>
<organism evidence="2 3">
    <name type="scientific">Aspergillus glaucus CBS 516.65</name>
    <dbReference type="NCBI Taxonomy" id="1160497"/>
    <lineage>
        <taxon>Eukaryota</taxon>
        <taxon>Fungi</taxon>
        <taxon>Dikarya</taxon>
        <taxon>Ascomycota</taxon>
        <taxon>Pezizomycotina</taxon>
        <taxon>Eurotiomycetes</taxon>
        <taxon>Eurotiomycetidae</taxon>
        <taxon>Eurotiales</taxon>
        <taxon>Aspergillaceae</taxon>
        <taxon>Aspergillus</taxon>
        <taxon>Aspergillus subgen. Aspergillus</taxon>
    </lineage>
</organism>
<dbReference type="EMBL" id="KV878919">
    <property type="protein sequence ID" value="OJJ79357.1"/>
    <property type="molecule type" value="Genomic_DNA"/>
</dbReference>
<feature type="compositionally biased region" description="Polar residues" evidence="1">
    <location>
        <begin position="234"/>
        <end position="263"/>
    </location>
</feature>
<dbReference type="AlphaFoldDB" id="A0A1L9V5Z3"/>
<sequence>MPRNQRAIIKLNPGDRVEITLQGELEIMILGNKSQRRRRNRRGRRTQQKQNHSFSCQKHEKLQTPEPQSQQQAQSSENQSQVVPTQARLPRSQPEQPQFETQQWLPHWWTQPAEGLKQRDIDEATRQRSEYRERLQRILDVAQVKSSQSEPKKSKYVPAQYQREGTNWPEGEKRQQKKPQTLAGHPSRGQSHPQSKPQNQPGDDRPQSQPQSRQKQQRPYTEPVEKQVDKATRRLSQQGFRSQQLMNVPQSHSASGQPLQQLSHAHPEPQMYVPAQYQKPDARPQKPPQPSQVQSREPFLFQQSVNAHPQSQPRKMQEKQQQQPS</sequence>
<reference evidence="3" key="1">
    <citation type="journal article" date="2017" name="Genome Biol.">
        <title>Comparative genomics reveals high biological diversity and specific adaptations in the industrially and medically important fungal genus Aspergillus.</title>
        <authorList>
            <person name="de Vries R.P."/>
            <person name="Riley R."/>
            <person name="Wiebenga A."/>
            <person name="Aguilar-Osorio G."/>
            <person name="Amillis S."/>
            <person name="Uchima C.A."/>
            <person name="Anderluh G."/>
            <person name="Asadollahi M."/>
            <person name="Askin M."/>
            <person name="Barry K."/>
            <person name="Battaglia E."/>
            <person name="Bayram O."/>
            <person name="Benocci T."/>
            <person name="Braus-Stromeyer S.A."/>
            <person name="Caldana C."/>
            <person name="Canovas D."/>
            <person name="Cerqueira G.C."/>
            <person name="Chen F."/>
            <person name="Chen W."/>
            <person name="Choi C."/>
            <person name="Clum A."/>
            <person name="Dos Santos R.A."/>
            <person name="Damasio A.R."/>
            <person name="Diallinas G."/>
            <person name="Emri T."/>
            <person name="Fekete E."/>
            <person name="Flipphi M."/>
            <person name="Freyberg S."/>
            <person name="Gallo A."/>
            <person name="Gournas C."/>
            <person name="Habgood R."/>
            <person name="Hainaut M."/>
            <person name="Harispe M.L."/>
            <person name="Henrissat B."/>
            <person name="Hilden K.S."/>
            <person name="Hope R."/>
            <person name="Hossain A."/>
            <person name="Karabika E."/>
            <person name="Karaffa L."/>
            <person name="Karanyi Z."/>
            <person name="Krasevec N."/>
            <person name="Kuo A."/>
            <person name="Kusch H."/>
            <person name="LaButti K."/>
            <person name="Lagendijk E.L."/>
            <person name="Lapidus A."/>
            <person name="Levasseur A."/>
            <person name="Lindquist E."/>
            <person name="Lipzen A."/>
            <person name="Logrieco A.F."/>
            <person name="MacCabe A."/>
            <person name="Maekelae M.R."/>
            <person name="Malavazi I."/>
            <person name="Melin P."/>
            <person name="Meyer V."/>
            <person name="Mielnichuk N."/>
            <person name="Miskei M."/>
            <person name="Molnar A.P."/>
            <person name="Mule G."/>
            <person name="Ngan C.Y."/>
            <person name="Orejas M."/>
            <person name="Orosz E."/>
            <person name="Ouedraogo J.P."/>
            <person name="Overkamp K.M."/>
            <person name="Park H.-S."/>
            <person name="Perrone G."/>
            <person name="Piumi F."/>
            <person name="Punt P.J."/>
            <person name="Ram A.F."/>
            <person name="Ramon A."/>
            <person name="Rauscher S."/>
            <person name="Record E."/>
            <person name="Riano-Pachon D.M."/>
            <person name="Robert V."/>
            <person name="Roehrig J."/>
            <person name="Ruller R."/>
            <person name="Salamov A."/>
            <person name="Salih N.S."/>
            <person name="Samson R.A."/>
            <person name="Sandor E."/>
            <person name="Sanguinetti M."/>
            <person name="Schuetze T."/>
            <person name="Sepcic K."/>
            <person name="Shelest E."/>
            <person name="Sherlock G."/>
            <person name="Sophianopoulou V."/>
            <person name="Squina F.M."/>
            <person name="Sun H."/>
            <person name="Susca A."/>
            <person name="Todd R.B."/>
            <person name="Tsang A."/>
            <person name="Unkles S.E."/>
            <person name="van de Wiele N."/>
            <person name="van Rossen-Uffink D."/>
            <person name="Oliveira J.V."/>
            <person name="Vesth T.C."/>
            <person name="Visser J."/>
            <person name="Yu J.-H."/>
            <person name="Zhou M."/>
            <person name="Andersen M.R."/>
            <person name="Archer D.B."/>
            <person name="Baker S.E."/>
            <person name="Benoit I."/>
            <person name="Brakhage A.A."/>
            <person name="Braus G.H."/>
            <person name="Fischer R."/>
            <person name="Frisvad J.C."/>
            <person name="Goldman G.H."/>
            <person name="Houbraken J."/>
            <person name="Oakley B."/>
            <person name="Pocsi I."/>
            <person name="Scazzocchio C."/>
            <person name="Seiboth B."/>
            <person name="vanKuyk P.A."/>
            <person name="Wortman J."/>
            <person name="Dyer P.S."/>
            <person name="Grigoriev I.V."/>
        </authorList>
    </citation>
    <scope>NUCLEOTIDE SEQUENCE [LARGE SCALE GENOMIC DNA]</scope>
    <source>
        <strain evidence="3">CBS 516.65</strain>
    </source>
</reference>
<name>A0A1L9V5Z3_ASPGL</name>
<feature type="compositionally biased region" description="Low complexity" evidence="1">
    <location>
        <begin position="207"/>
        <end position="219"/>
    </location>
</feature>
<feature type="compositionally biased region" description="Polar residues" evidence="1">
    <location>
        <begin position="93"/>
        <end position="104"/>
    </location>
</feature>
<dbReference type="OrthoDB" id="10615988at2759"/>